<sequence length="131" mass="14626">MSPIIRLVSFADSDNATTGETEEVSVRHEAELDNGKLVLLLDNRGWSSIGRWSDARRRDIEETARVVVGPDEPYGEQSVEVATTGHWAFIQEILAVQGIEVEVSELRKMRHDVVLSKRLQDRLDKGSNPSG</sequence>
<name>A0ABV9MTU8_9MICC</name>
<proteinExistence type="predicted"/>
<accession>A0ABV9MTU8</accession>
<dbReference type="EMBL" id="JBHSHE010000092">
    <property type="protein sequence ID" value="MFC4718068.1"/>
    <property type="molecule type" value="Genomic_DNA"/>
</dbReference>
<dbReference type="RefSeq" id="WP_205738286.1">
    <property type="nucleotide sequence ID" value="NZ_BAAAVQ010000126.1"/>
</dbReference>
<evidence type="ECO:0000313" key="2">
    <source>
        <dbReference type="Proteomes" id="UP001595884"/>
    </source>
</evidence>
<dbReference type="Proteomes" id="UP001595884">
    <property type="component" value="Unassembled WGS sequence"/>
</dbReference>
<reference evidence="2" key="1">
    <citation type="journal article" date="2019" name="Int. J. Syst. Evol. Microbiol.">
        <title>The Global Catalogue of Microorganisms (GCM) 10K type strain sequencing project: providing services to taxonomists for standard genome sequencing and annotation.</title>
        <authorList>
            <consortium name="The Broad Institute Genomics Platform"/>
            <consortium name="The Broad Institute Genome Sequencing Center for Infectious Disease"/>
            <person name="Wu L."/>
            <person name="Ma J."/>
        </authorList>
    </citation>
    <scope>NUCLEOTIDE SEQUENCE [LARGE SCALE GENOMIC DNA]</scope>
    <source>
        <strain evidence="2">CGMCC 1.12849</strain>
    </source>
</reference>
<keyword evidence="2" id="KW-1185">Reference proteome</keyword>
<evidence type="ECO:0000313" key="1">
    <source>
        <dbReference type="EMBL" id="MFC4718068.1"/>
    </source>
</evidence>
<protein>
    <submittedName>
        <fullName evidence="1">Uncharacterized protein</fullName>
    </submittedName>
</protein>
<gene>
    <name evidence="1" type="ORF">ACFO7V_18265</name>
</gene>
<organism evidence="1 2">
    <name type="scientific">Glutamicibacter bergerei</name>
    <dbReference type="NCBI Taxonomy" id="256702"/>
    <lineage>
        <taxon>Bacteria</taxon>
        <taxon>Bacillati</taxon>
        <taxon>Actinomycetota</taxon>
        <taxon>Actinomycetes</taxon>
        <taxon>Micrococcales</taxon>
        <taxon>Micrococcaceae</taxon>
        <taxon>Glutamicibacter</taxon>
    </lineage>
</organism>
<comment type="caution">
    <text evidence="1">The sequence shown here is derived from an EMBL/GenBank/DDBJ whole genome shotgun (WGS) entry which is preliminary data.</text>
</comment>